<dbReference type="FunFam" id="3.30.40.10:FF:000033">
    <property type="entry name" value="Polycomb group RING finger protein 3"/>
    <property type="match status" value="1"/>
</dbReference>
<organism evidence="7 8">
    <name type="scientific">Syphacia muris</name>
    <dbReference type="NCBI Taxonomy" id="451379"/>
    <lineage>
        <taxon>Eukaryota</taxon>
        <taxon>Metazoa</taxon>
        <taxon>Ecdysozoa</taxon>
        <taxon>Nematoda</taxon>
        <taxon>Chromadorea</taxon>
        <taxon>Rhabditida</taxon>
        <taxon>Spirurina</taxon>
        <taxon>Oxyuridomorpha</taxon>
        <taxon>Oxyuroidea</taxon>
        <taxon>Oxyuridae</taxon>
        <taxon>Syphacia</taxon>
    </lineage>
</organism>
<keyword evidence="2 4" id="KW-0863">Zinc-finger</keyword>
<keyword evidence="3" id="KW-0862">Zinc</keyword>
<evidence type="ECO:0000259" key="6">
    <source>
        <dbReference type="PROSITE" id="PS50089"/>
    </source>
</evidence>
<dbReference type="GO" id="GO:0000122">
    <property type="term" value="P:negative regulation of transcription by RNA polymerase II"/>
    <property type="evidence" value="ECO:0007669"/>
    <property type="project" value="TreeGrafter"/>
</dbReference>
<dbReference type="GO" id="GO:1990841">
    <property type="term" value="F:promoter-specific chromatin binding"/>
    <property type="evidence" value="ECO:0007669"/>
    <property type="project" value="TreeGrafter"/>
</dbReference>
<dbReference type="SMART" id="SM00184">
    <property type="entry name" value="RING"/>
    <property type="match status" value="1"/>
</dbReference>
<dbReference type="Pfam" id="PF00097">
    <property type="entry name" value="zf-C3HC4"/>
    <property type="match status" value="1"/>
</dbReference>
<dbReference type="Gene3D" id="3.30.40.10">
    <property type="entry name" value="Zinc/RING finger domain, C3HC4 (zinc finger)"/>
    <property type="match status" value="1"/>
</dbReference>
<dbReference type="Proteomes" id="UP000046393">
    <property type="component" value="Unplaced"/>
</dbReference>
<feature type="region of interest" description="Disordered" evidence="5">
    <location>
        <begin position="192"/>
        <end position="218"/>
    </location>
</feature>
<dbReference type="AlphaFoldDB" id="A0A0N5APD0"/>
<feature type="compositionally biased region" description="Low complexity" evidence="5">
    <location>
        <begin position="467"/>
        <end position="483"/>
    </location>
</feature>
<dbReference type="Gene3D" id="3.10.20.90">
    <property type="entry name" value="Phosphatidylinositol 3-kinase Catalytic Subunit, Chain A, domain 1"/>
    <property type="match status" value="1"/>
</dbReference>
<dbReference type="InterPro" id="IPR017907">
    <property type="entry name" value="Znf_RING_CS"/>
</dbReference>
<evidence type="ECO:0000256" key="2">
    <source>
        <dbReference type="ARBA" id="ARBA00022771"/>
    </source>
</evidence>
<dbReference type="PANTHER" id="PTHR10825:SF29">
    <property type="entry name" value="POLYCOMB GROUP RING FINGER PROTEIN 1"/>
    <property type="match status" value="1"/>
</dbReference>
<protein>
    <submittedName>
        <fullName evidence="8">RING-type domain-containing protein</fullName>
    </submittedName>
</protein>
<feature type="compositionally biased region" description="Basic and acidic residues" evidence="5">
    <location>
        <begin position="487"/>
        <end position="503"/>
    </location>
</feature>
<feature type="region of interest" description="Disordered" evidence="5">
    <location>
        <begin position="660"/>
        <end position="681"/>
    </location>
</feature>
<feature type="region of interest" description="Disordered" evidence="5">
    <location>
        <begin position="392"/>
        <end position="503"/>
    </location>
</feature>
<evidence type="ECO:0000313" key="7">
    <source>
        <dbReference type="Proteomes" id="UP000046393"/>
    </source>
</evidence>
<dbReference type="GO" id="GO:0035102">
    <property type="term" value="C:PRC1 complex"/>
    <property type="evidence" value="ECO:0007669"/>
    <property type="project" value="TreeGrafter"/>
</dbReference>
<dbReference type="InterPro" id="IPR001841">
    <property type="entry name" value="Znf_RING"/>
</dbReference>
<dbReference type="GO" id="GO:0008270">
    <property type="term" value="F:zinc ion binding"/>
    <property type="evidence" value="ECO:0007669"/>
    <property type="project" value="UniProtKB-KW"/>
</dbReference>
<dbReference type="WBParaSite" id="SMUV_0000650201-mRNA-1">
    <property type="protein sequence ID" value="SMUV_0000650201-mRNA-1"/>
    <property type="gene ID" value="SMUV_0000650201"/>
</dbReference>
<keyword evidence="1" id="KW-0479">Metal-binding</keyword>
<dbReference type="PANTHER" id="PTHR10825">
    <property type="entry name" value="RING FINGER DOMAIN-CONTAINING, POLYCOMB GROUP COMPONENT"/>
    <property type="match status" value="1"/>
</dbReference>
<feature type="compositionally biased region" description="Low complexity" evidence="5">
    <location>
        <begin position="203"/>
        <end position="216"/>
    </location>
</feature>
<evidence type="ECO:0000256" key="1">
    <source>
        <dbReference type="ARBA" id="ARBA00022723"/>
    </source>
</evidence>
<accession>A0A0N5APD0</accession>
<dbReference type="STRING" id="451379.A0A0N5APD0"/>
<dbReference type="PROSITE" id="PS00518">
    <property type="entry name" value="ZF_RING_1"/>
    <property type="match status" value="1"/>
</dbReference>
<feature type="domain" description="RING-type" evidence="6">
    <location>
        <begin position="20"/>
        <end position="59"/>
    </location>
</feature>
<dbReference type="InterPro" id="IPR018957">
    <property type="entry name" value="Znf_C3HC4_RING-type"/>
</dbReference>
<evidence type="ECO:0000313" key="8">
    <source>
        <dbReference type="WBParaSite" id="SMUV_0000650201-mRNA-1"/>
    </source>
</evidence>
<dbReference type="InterPro" id="IPR013083">
    <property type="entry name" value="Znf_RING/FYVE/PHD"/>
</dbReference>
<evidence type="ECO:0000256" key="3">
    <source>
        <dbReference type="ARBA" id="ARBA00022833"/>
    </source>
</evidence>
<dbReference type="SUPFAM" id="SSF57850">
    <property type="entry name" value="RING/U-box"/>
    <property type="match status" value="1"/>
</dbReference>
<name>A0A0N5APD0_9BILA</name>
<dbReference type="PROSITE" id="PS50089">
    <property type="entry name" value="ZF_RING_2"/>
    <property type="match status" value="1"/>
</dbReference>
<evidence type="ECO:0000256" key="5">
    <source>
        <dbReference type="SAM" id="MobiDB-lite"/>
    </source>
</evidence>
<evidence type="ECO:0000256" key="4">
    <source>
        <dbReference type="PROSITE-ProRule" id="PRU00175"/>
    </source>
</evidence>
<proteinExistence type="predicted"/>
<keyword evidence="7" id="KW-1185">Reference proteome</keyword>
<reference evidence="8" key="1">
    <citation type="submission" date="2017-02" db="UniProtKB">
        <authorList>
            <consortium name="WormBaseParasite"/>
        </authorList>
    </citation>
    <scope>IDENTIFICATION</scope>
</reference>
<feature type="compositionally biased region" description="Polar residues" evidence="5">
    <location>
        <begin position="671"/>
        <end position="681"/>
    </location>
</feature>
<sequence length="681" mass="74971">MKVAKTASQQKQQLNENILCKLCQHYIIDAVTILECVHSFCRSCLLKHLKESKTCPLCKIELGPKFTKAFKRDFFLQSMVYKLVPHVYWNEIKQRAEYLRKSVITEEEIGFLLDNNMTDLANHICAPYEKIPLCIEYVRSASTQEEADEDSMDSRCCTDVVGTSSISAIEPDEAGPSGLNCNEKVINNSGSILTKNSKKKELNNNSNSNNNNNNNNDKMEVDEVVETNSRKGCSNKADKRSTTVEIPHERSAFNVVVPEFKRYFLAEARTKLSSFRKVLEGKLKVRENGVQLLFLDIAKNSLLEDACTLQDIAYMFGWDRRESMKIFFTLQREPTDDEPPVLTMEEMPVLHKEEPFACQEEEKSDHLAPVISPVVLPPLTVTLDAAAMEGSGKQQPIIVTGPTQPPRKRRKVSSPTKRTSRTPPYPMQRMTGLSPHEKAPPMMQPQREARESNGAKKNFIASQNCAGPSVASGGSSGHSLQSSKQNAKSDQKSTVGEKQENLNSRIHEILVQKGLSSQTSSTSAVTSTVTTASNASTTSGSVSSSKAVTLTASSCIPSITRPLAAASVASAAAAAAALRASVTHPTSASSCIVPANFISQLNGIHSRADKASYEEFFRQLHSMPRFFPPGGLHSLCDPRIAQAPIKSVLSVPQTDVVPYLRPPPPSPYPNLMQQLSLKRKQ</sequence>